<reference evidence="1" key="1">
    <citation type="journal article" date="2022" name="Int. J. Mol. Sci.">
        <title>Draft Genome of Tanacetum Coccineum: Genomic Comparison of Closely Related Tanacetum-Family Plants.</title>
        <authorList>
            <person name="Yamashiro T."/>
            <person name="Shiraishi A."/>
            <person name="Nakayama K."/>
            <person name="Satake H."/>
        </authorList>
    </citation>
    <scope>NUCLEOTIDE SEQUENCE</scope>
</reference>
<accession>A0ABQ5HYW7</accession>
<evidence type="ECO:0000313" key="1">
    <source>
        <dbReference type="EMBL" id="GJT93018.1"/>
    </source>
</evidence>
<protein>
    <submittedName>
        <fullName evidence="1">Uncharacterized protein</fullName>
    </submittedName>
</protein>
<name>A0ABQ5HYW7_9ASTR</name>
<gene>
    <name evidence="1" type="ORF">Tco_1081863</name>
</gene>
<organism evidence="1 2">
    <name type="scientific">Tanacetum coccineum</name>
    <dbReference type="NCBI Taxonomy" id="301880"/>
    <lineage>
        <taxon>Eukaryota</taxon>
        <taxon>Viridiplantae</taxon>
        <taxon>Streptophyta</taxon>
        <taxon>Embryophyta</taxon>
        <taxon>Tracheophyta</taxon>
        <taxon>Spermatophyta</taxon>
        <taxon>Magnoliopsida</taxon>
        <taxon>eudicotyledons</taxon>
        <taxon>Gunneridae</taxon>
        <taxon>Pentapetalae</taxon>
        <taxon>asterids</taxon>
        <taxon>campanulids</taxon>
        <taxon>Asterales</taxon>
        <taxon>Asteraceae</taxon>
        <taxon>Asteroideae</taxon>
        <taxon>Anthemideae</taxon>
        <taxon>Anthemidinae</taxon>
        <taxon>Tanacetum</taxon>
    </lineage>
</organism>
<keyword evidence="2" id="KW-1185">Reference proteome</keyword>
<proteinExistence type="predicted"/>
<comment type="caution">
    <text evidence="1">The sequence shown here is derived from an EMBL/GenBank/DDBJ whole genome shotgun (WGS) entry which is preliminary data.</text>
</comment>
<reference evidence="1" key="2">
    <citation type="submission" date="2022-01" db="EMBL/GenBank/DDBJ databases">
        <authorList>
            <person name="Yamashiro T."/>
            <person name="Shiraishi A."/>
            <person name="Satake H."/>
            <person name="Nakayama K."/>
        </authorList>
    </citation>
    <scope>NUCLEOTIDE SEQUENCE</scope>
</reference>
<dbReference type="Proteomes" id="UP001151760">
    <property type="component" value="Unassembled WGS sequence"/>
</dbReference>
<evidence type="ECO:0000313" key="2">
    <source>
        <dbReference type="Proteomes" id="UP001151760"/>
    </source>
</evidence>
<dbReference type="EMBL" id="BQNB010020164">
    <property type="protein sequence ID" value="GJT93018.1"/>
    <property type="molecule type" value="Genomic_DNA"/>
</dbReference>
<sequence>MPTISARRSERLLENALTKTSMKSNLSISKALREWFRTNPMFRKDETCIPHKQLLSGISESSSSTCTLYRQGAQTWWKFPTLRIVGHEVSYAMTWIV</sequence>